<evidence type="ECO:0000256" key="1">
    <source>
        <dbReference type="SAM" id="Phobius"/>
    </source>
</evidence>
<evidence type="ECO:0000313" key="3">
    <source>
        <dbReference type="Proteomes" id="UP000829196"/>
    </source>
</evidence>
<feature type="transmembrane region" description="Helical" evidence="1">
    <location>
        <begin position="6"/>
        <end position="35"/>
    </location>
</feature>
<feature type="transmembrane region" description="Helical" evidence="1">
    <location>
        <begin position="281"/>
        <end position="297"/>
    </location>
</feature>
<sequence>MYSGFLFLFPVCWVVPAFGLLFWGCFLLLLFRYFWDLSAIRWDLWWFMYYLWRYWSGWVPFWLVSPFYLRICVIYLGYIMYLLGAIVSCDWVTSCIPGVGGFGAFCLILEDFSVGKGKAFYRICWHVGWFAMQGLVCCGSFLFRWWIFMLFNEIFGLIFSLRFLCRYYYKQGRFLTKVGDNCFRSTADREEVKGEMRLSQRCGSMSYKVLSILKYKIFCEFKVLFIVFFLCFFFLLLHFCRKRVLNVYLMIFLFWVAYDYSPIYFFYFFCNSCNLRMRNHRLAGLFLFVLFVARLSSRELVFPFKDHVTAFLVLTRRPL</sequence>
<keyword evidence="3" id="KW-1185">Reference proteome</keyword>
<dbReference type="Proteomes" id="UP000829196">
    <property type="component" value="Unassembled WGS sequence"/>
</dbReference>
<feature type="transmembrane region" description="Helical" evidence="1">
    <location>
        <begin position="221"/>
        <end position="239"/>
    </location>
</feature>
<feature type="transmembrane region" description="Helical" evidence="1">
    <location>
        <begin position="75"/>
        <end position="108"/>
    </location>
</feature>
<dbReference type="EMBL" id="JAGYWB010000012">
    <property type="protein sequence ID" value="KAI0501689.1"/>
    <property type="molecule type" value="Genomic_DNA"/>
</dbReference>
<keyword evidence="1" id="KW-1133">Transmembrane helix</keyword>
<comment type="caution">
    <text evidence="2">The sequence shown here is derived from an EMBL/GenBank/DDBJ whole genome shotgun (WGS) entry which is preliminary data.</text>
</comment>
<organism evidence="2 3">
    <name type="scientific">Dendrobium nobile</name>
    <name type="common">Orchid</name>
    <dbReference type="NCBI Taxonomy" id="94219"/>
    <lineage>
        <taxon>Eukaryota</taxon>
        <taxon>Viridiplantae</taxon>
        <taxon>Streptophyta</taxon>
        <taxon>Embryophyta</taxon>
        <taxon>Tracheophyta</taxon>
        <taxon>Spermatophyta</taxon>
        <taxon>Magnoliopsida</taxon>
        <taxon>Liliopsida</taxon>
        <taxon>Asparagales</taxon>
        <taxon>Orchidaceae</taxon>
        <taxon>Epidendroideae</taxon>
        <taxon>Malaxideae</taxon>
        <taxon>Dendrobiinae</taxon>
        <taxon>Dendrobium</taxon>
    </lineage>
</organism>
<feature type="transmembrane region" description="Helical" evidence="1">
    <location>
        <begin position="245"/>
        <end position="269"/>
    </location>
</feature>
<reference evidence="2" key="1">
    <citation type="journal article" date="2022" name="Front. Genet.">
        <title>Chromosome-Scale Assembly of the Dendrobium nobile Genome Provides Insights Into the Molecular Mechanism of the Biosynthesis of the Medicinal Active Ingredient of Dendrobium.</title>
        <authorList>
            <person name="Xu Q."/>
            <person name="Niu S.-C."/>
            <person name="Li K.-L."/>
            <person name="Zheng P.-J."/>
            <person name="Zhang X.-J."/>
            <person name="Jia Y."/>
            <person name="Liu Y."/>
            <person name="Niu Y.-X."/>
            <person name="Yu L.-H."/>
            <person name="Chen D.-F."/>
            <person name="Zhang G.-Q."/>
        </authorList>
    </citation>
    <scope>NUCLEOTIDE SEQUENCE</scope>
    <source>
        <tissue evidence="2">Leaf</tissue>
    </source>
</reference>
<keyword evidence="1" id="KW-0812">Transmembrane</keyword>
<dbReference type="AlphaFoldDB" id="A0A8T3AZ75"/>
<protein>
    <submittedName>
        <fullName evidence="2">Uncharacterized protein</fullName>
    </submittedName>
</protein>
<keyword evidence="1" id="KW-0472">Membrane</keyword>
<gene>
    <name evidence="2" type="ORF">KFK09_016634</name>
</gene>
<proteinExistence type="predicted"/>
<feature type="transmembrane region" description="Helical" evidence="1">
    <location>
        <begin position="149"/>
        <end position="169"/>
    </location>
</feature>
<name>A0A8T3AZ75_DENNO</name>
<feature type="transmembrane region" description="Helical" evidence="1">
    <location>
        <begin position="47"/>
        <end position="69"/>
    </location>
</feature>
<accession>A0A8T3AZ75</accession>
<evidence type="ECO:0000313" key="2">
    <source>
        <dbReference type="EMBL" id="KAI0501689.1"/>
    </source>
</evidence>